<dbReference type="InterPro" id="IPR028889">
    <property type="entry name" value="USP"/>
</dbReference>
<evidence type="ECO:0000256" key="6">
    <source>
        <dbReference type="ARBA" id="ARBA00022786"/>
    </source>
</evidence>
<dbReference type="GO" id="GO:0016477">
    <property type="term" value="P:cell migration"/>
    <property type="evidence" value="ECO:0007669"/>
    <property type="project" value="TreeGrafter"/>
</dbReference>
<keyword evidence="7" id="KW-0378">Hydrolase</keyword>
<evidence type="ECO:0000313" key="11">
    <source>
        <dbReference type="EMBL" id="CAD7262178.1"/>
    </source>
</evidence>
<feature type="compositionally biased region" description="Low complexity" evidence="9">
    <location>
        <begin position="2652"/>
        <end position="2666"/>
    </location>
</feature>
<dbReference type="InterPro" id="IPR018200">
    <property type="entry name" value="USP_CS"/>
</dbReference>
<evidence type="ECO:0000256" key="8">
    <source>
        <dbReference type="ARBA" id="ARBA00022807"/>
    </source>
</evidence>
<dbReference type="Pfam" id="PF12030">
    <property type="entry name" value="DUF3517"/>
    <property type="match status" value="1"/>
</dbReference>
<dbReference type="InterPro" id="IPR056850">
    <property type="entry name" value="ARM_UBP34_24_USP9X_Y"/>
</dbReference>
<dbReference type="PROSITE" id="PS00972">
    <property type="entry name" value="USP_1"/>
    <property type="match status" value="1"/>
</dbReference>
<evidence type="ECO:0000256" key="2">
    <source>
        <dbReference type="ARBA" id="ARBA00009085"/>
    </source>
</evidence>
<feature type="region of interest" description="Disordered" evidence="9">
    <location>
        <begin position="2585"/>
        <end position="2696"/>
    </location>
</feature>
<accession>A0A7R9AX47</accession>
<dbReference type="GO" id="GO:0016579">
    <property type="term" value="P:protein deubiquitination"/>
    <property type="evidence" value="ECO:0007669"/>
    <property type="project" value="InterPro"/>
</dbReference>
<name>A0A7R9AX47_TIMSH</name>
<feature type="compositionally biased region" description="Pro residues" evidence="9">
    <location>
        <begin position="2614"/>
        <end position="2626"/>
    </location>
</feature>
<dbReference type="PANTHER" id="PTHR24006:SF925">
    <property type="entry name" value="UBIQUITINYL HYDROLASE 1"/>
    <property type="match status" value="1"/>
</dbReference>
<dbReference type="SUPFAM" id="SSF54001">
    <property type="entry name" value="Cysteine proteinases"/>
    <property type="match status" value="1"/>
</dbReference>
<keyword evidence="5" id="KW-0645">Protease</keyword>
<reference evidence="11" key="1">
    <citation type="submission" date="2020-11" db="EMBL/GenBank/DDBJ databases">
        <authorList>
            <person name="Tran Van P."/>
        </authorList>
    </citation>
    <scope>NUCLEOTIDE SEQUENCE</scope>
</reference>
<dbReference type="Pfam" id="PF00443">
    <property type="entry name" value="UCH"/>
    <property type="match status" value="1"/>
</dbReference>
<sequence length="2696" mass="306009">MTIATRGQGVMVDPPDAQATSQPPLNMLANAGGMSMEPAEATTEQHLPANEPAGEESGTEPSFPHNKLAMLEEKISSPRWVVPVLPEQELEVLLQASIELCRKGLDVHSEACQRFFREGLTVSFTKILTDDAVNSWKYNIHHCIYQNCERLVELCVVKLSQDWFPLLDLLAMVFNPNNKFHTFNSSRPSETVPPTSNVPDEDVYARPPADSRTPRGWLVDLVNKFGALGGFQILLERFQGGKNLTVTVIHALIRPFGLCYELLTVHTIVKYLMPIVEMVPVVLDNLTDDELKKEAKNESKNDAISAIIKAAKCLVSRVPNQEEMVKNLEIFRLKMILRLLQISSFNGKMNALNEVNKVIASVTYYPHRHTGLEEEEWLTAERMAKWIKENRVLQIVLRDSLHQPQYVEKLEKILRFIIKERSLTLEDLDNVWAAQAGKHEAIVKNVHDLLAKLAWDFSPEQLDHLFECFQASWTNANKKQREKLLELIRRLAEDDKDGVMAHKVLTLFWNLAHSDDVPTEIMDQALTAHVKILDYSCSQERDAQKTVWLDNCVEELKTGDQWALPALKQIHEICNLYESSPNMNHSQRTHHIYYRPLFYAPLIGDGQLWLCADQAKQIWHCLAEEAVFPPDREACFKWFSKLMGEEPDLDPAINKDFFENNILQLDPTLLTESGMKCFERFFKAVNTKEGKLKSKRRTFLMDDVDLIGTEYLWRVITNSGDEIAGRAIELLKEVNTNLGPRLQASLLEFHDSFVSECLDRLRAHYDTVSVLNQAAEKEEDLVLATRLQAEAVRMCRVMKVLQEYIGECDGDFTVERKILPLHRACRGKHLTLLVRFSNPGRTVDDLDMFTHSNDTLASLRRQVLRRIKATGANVKLDLLINGELLFPAEDRKLLSQIPLRDKMLLTAKLSQVNANMPSSPDSSSDSSTSSPQHLYDGPNLEAENCLPGVFMSQRPTCAQFFFQLADLGCTLQYPPLRDGARMLLKLIPPDTFTVECLHTLFQLHARAPVDQGTSSPPPAAACTVDTLFFGPSPSQVLYNLEVMYALLMPALDPLSDKAFEFQFNFMKSGDAPVILEMLTKNNFLPSADAATKRSAYLTVLKICKLLLTVIGHVMSRVTEDPQSSPPQHIECGAPDGNVPMSPVTVLRNALHSIPSQNTEYMLRSVALKLAQGLAEQILMASSEGERARPMFLQALSWELPNMSTVRAVIRLAWASSSGNLQLLNASPEDLHRMHDHRTATRLPDAEDVLVCKEALEVLTITLVLNPKCLEALVKDKMWHTFIIDLLLLCKNRSVRMAAAEQFLLMSTWCSASQQPLQFCITLLFTVLGTTVVEHAAGSHEYFQLICRLLNYAFISSCPLPNAETLLNAEINWLKMVRENVKTTGDTQVDEAVLEGHLGIAKELLSFMPPDKKYEIGSEDKRPEPINLVRELVEDFIFPASRLMLHLQRTGELCADQAVPVCSTPLTTNAAFDLLVGLCVACAPNMRLLVHMLTDMFYSDRDEPLEEWDYLPPVGPRPQKGFVGLKNAGATCYMNSVLQQLYMVESIRVGILASEGAAVDLNEDFSGEERMEGEGNMETNDNECNDEKCGAEESRKEYNIGILKQVQAIFGHLAYSKLQYYVPRGLWRHFKLQGEPVNLREQQDAVEFFMSLVESIDEALKALGQEQIMGKILGGSYSDQKICKGCPHRYSKEEPFSVISVDIRNHSTLLDSLEQYVKGELLEGADAYHCDKCNKKVVTVKRLCVKKLPPILAIQLKRFEYDFERVCAIKFNDYFEFPRDLDMDPYTVSGLAKLEGEMIDCDYDEISKDICTKYQLSGIVVHSGQASGGHYYSYILHRHTDGTSKWYKFDDGEVSECKMDDDEEIKTQCFGGEYMGEEVVLHVSHSLLITIDGKKPRSRHWAVFDHMLKRLSYRRQKRWWNAYMLFYTRLDVEENSLIKSLNELSLSDTQLGTMKMPPAIERSVRKQNIKFMHNRNQFSSEYFQFVRKLVSCNSAPLTRQHNSEKLNSETEELLMLSCQLASRFLFHTGFHTKKTLRGAATEWYDVLCHHLRSSKSVRSWFAHNMLFKHPHRFCEYLLMCPSTEVRSAFMKIIVFLAHFSLQDGPCPPPMIDAPLILLDPHATLSDHLLHAVLLLLHKEVADHGRHLPHFFTLFHMYASLGINEKTQLLKLNVPATFMLVALDEGPGPAIKYQYPELTKLHQVVSQLIRCCDVSHKCQSSQMSQGNVALPNPYGDPACPDFIMPIQPQAAEILFGRTSYIKKMIEDANLSDETVKLLQFCCWENPHFSRTVLSELLWQIAYAYCHELRHHMDLLLAMLLLEDSWQTHRIHNALKGVPEEREGLFDTVQRSKNHYQKRAYQCIKCMVALFSKCRAAHQMLHSNAEIKRKWMVAVEWLQDELERTQTITNTRSEVPTLATNRDAAPGEFTNLPPHSTADSLLSKPPSIQQQTHYYPNPPPFNSRLTTIQTPLHSTADSLLSKPPSIQQQTHYYPNTPPFNKFTELLTLIFQWLSTQHLPLHSDCREGTGHINYGNQSRRSQTRSWTWRPYAPNAQYSYNNWSPPAQSNESTNGYFLERSSSARKTLERACELCPEEEPEVEELLEEGEGSQPEEQQAPPPPPQQRPAPNPAYSRNNTSTTTIAQRILSKSHMWVSSPEGSGQQQQPAQSTPNEEPGTSSQPADDQPPPPATTDQPPSYH</sequence>
<feature type="region of interest" description="Disordered" evidence="9">
    <location>
        <begin position="185"/>
        <end position="209"/>
    </location>
</feature>
<keyword evidence="4" id="KW-0597">Phosphoprotein</keyword>
<feature type="compositionally biased region" description="Low complexity" evidence="9">
    <location>
        <begin position="917"/>
        <end position="931"/>
    </location>
</feature>
<keyword evidence="6" id="KW-0833">Ubl conjugation pathway</keyword>
<feature type="compositionally biased region" description="Polar residues" evidence="9">
    <location>
        <begin position="2629"/>
        <end position="2640"/>
    </location>
</feature>
<dbReference type="PANTHER" id="PTHR24006">
    <property type="entry name" value="UBIQUITIN CARBOXYL-TERMINAL HYDROLASE"/>
    <property type="match status" value="1"/>
</dbReference>
<evidence type="ECO:0000256" key="5">
    <source>
        <dbReference type="ARBA" id="ARBA00022670"/>
    </source>
</evidence>
<dbReference type="InterPro" id="IPR021905">
    <property type="entry name" value="DUF3517"/>
</dbReference>
<comment type="similarity">
    <text evidence="2">Belongs to the peptidase C19 family.</text>
</comment>
<feature type="region of interest" description="Disordered" evidence="9">
    <location>
        <begin position="1"/>
        <end position="22"/>
    </location>
</feature>
<dbReference type="InterPro" id="IPR055176">
    <property type="entry name" value="UBP24/USP9X/USP9Y_UBL"/>
</dbReference>
<dbReference type="EMBL" id="OC002670">
    <property type="protein sequence ID" value="CAD7262178.1"/>
    <property type="molecule type" value="Genomic_DNA"/>
</dbReference>
<feature type="compositionally biased region" description="Polar residues" evidence="9">
    <location>
        <begin position="2431"/>
        <end position="2451"/>
    </location>
</feature>
<feature type="region of interest" description="Disordered" evidence="9">
    <location>
        <begin position="35"/>
        <end position="64"/>
    </location>
</feature>
<feature type="region of interest" description="Disordered" evidence="9">
    <location>
        <begin position="914"/>
        <end position="936"/>
    </location>
</feature>
<dbReference type="InterPro" id="IPR050164">
    <property type="entry name" value="Peptidase_C19"/>
</dbReference>
<feature type="compositionally biased region" description="Polar residues" evidence="9">
    <location>
        <begin position="185"/>
        <end position="198"/>
    </location>
</feature>
<evidence type="ECO:0000256" key="4">
    <source>
        <dbReference type="ARBA" id="ARBA00022553"/>
    </source>
</evidence>
<dbReference type="Pfam" id="PF22900">
    <property type="entry name" value="UCH_UBL1"/>
    <property type="match status" value="1"/>
</dbReference>
<dbReference type="PROSITE" id="PS50235">
    <property type="entry name" value="USP_3"/>
    <property type="match status" value="1"/>
</dbReference>
<evidence type="ECO:0000259" key="10">
    <source>
        <dbReference type="PROSITE" id="PS50235"/>
    </source>
</evidence>
<comment type="catalytic activity">
    <reaction evidence="1">
        <text>Thiol-dependent hydrolysis of ester, thioester, amide, peptide and isopeptide bonds formed by the C-terminal Gly of ubiquitin (a 76-residue protein attached to proteins as an intracellular targeting signal).</text>
        <dbReference type="EC" id="3.4.19.12"/>
    </reaction>
</comment>
<organism evidence="11">
    <name type="scientific">Timema shepardi</name>
    <name type="common">Walking stick</name>
    <dbReference type="NCBI Taxonomy" id="629360"/>
    <lineage>
        <taxon>Eukaryota</taxon>
        <taxon>Metazoa</taxon>
        <taxon>Ecdysozoa</taxon>
        <taxon>Arthropoda</taxon>
        <taxon>Hexapoda</taxon>
        <taxon>Insecta</taxon>
        <taxon>Pterygota</taxon>
        <taxon>Neoptera</taxon>
        <taxon>Polyneoptera</taxon>
        <taxon>Phasmatodea</taxon>
        <taxon>Timematodea</taxon>
        <taxon>Timematoidea</taxon>
        <taxon>Timematidae</taxon>
        <taxon>Timema</taxon>
    </lineage>
</organism>
<dbReference type="CDD" id="cd02659">
    <property type="entry name" value="peptidase_C19C"/>
    <property type="match status" value="1"/>
</dbReference>
<evidence type="ECO:0000256" key="1">
    <source>
        <dbReference type="ARBA" id="ARBA00000707"/>
    </source>
</evidence>
<dbReference type="Gene3D" id="3.90.70.10">
    <property type="entry name" value="Cysteine proteinases"/>
    <property type="match status" value="1"/>
</dbReference>
<dbReference type="InterPro" id="IPR038765">
    <property type="entry name" value="Papain-like_cys_pep_sf"/>
</dbReference>
<keyword evidence="8" id="KW-0788">Thiol protease</keyword>
<dbReference type="GO" id="GO:0005829">
    <property type="term" value="C:cytosol"/>
    <property type="evidence" value="ECO:0007669"/>
    <property type="project" value="TreeGrafter"/>
</dbReference>
<evidence type="ECO:0000256" key="9">
    <source>
        <dbReference type="SAM" id="MobiDB-lite"/>
    </source>
</evidence>
<protein>
    <recommendedName>
        <fullName evidence="3">ubiquitinyl hydrolase 1</fullName>
        <ecNumber evidence="3">3.4.19.12</ecNumber>
    </recommendedName>
</protein>
<dbReference type="InterPro" id="IPR001394">
    <property type="entry name" value="Peptidase_C19_UCH"/>
</dbReference>
<feature type="compositionally biased region" description="Acidic residues" evidence="9">
    <location>
        <begin position="2590"/>
        <end position="2605"/>
    </location>
</feature>
<dbReference type="Pfam" id="PF25010">
    <property type="entry name" value="ARM_UBP24_USP9X-Y"/>
    <property type="match status" value="2"/>
</dbReference>
<feature type="region of interest" description="Disordered" evidence="9">
    <location>
        <begin position="2431"/>
        <end position="2455"/>
    </location>
</feature>
<dbReference type="GO" id="GO:0005634">
    <property type="term" value="C:nucleus"/>
    <property type="evidence" value="ECO:0007669"/>
    <property type="project" value="TreeGrafter"/>
</dbReference>
<dbReference type="GO" id="GO:0006508">
    <property type="term" value="P:proteolysis"/>
    <property type="evidence" value="ECO:0007669"/>
    <property type="project" value="UniProtKB-KW"/>
</dbReference>
<dbReference type="PROSITE" id="PS00973">
    <property type="entry name" value="USP_2"/>
    <property type="match status" value="1"/>
</dbReference>
<dbReference type="InterPro" id="IPR016024">
    <property type="entry name" value="ARM-type_fold"/>
</dbReference>
<proteinExistence type="inferred from homology"/>
<dbReference type="GO" id="GO:0004843">
    <property type="term" value="F:cysteine-type deubiquitinase activity"/>
    <property type="evidence" value="ECO:0007669"/>
    <property type="project" value="UniProtKB-EC"/>
</dbReference>
<dbReference type="SUPFAM" id="SSF48371">
    <property type="entry name" value="ARM repeat"/>
    <property type="match status" value="2"/>
</dbReference>
<evidence type="ECO:0000256" key="3">
    <source>
        <dbReference type="ARBA" id="ARBA00012759"/>
    </source>
</evidence>
<dbReference type="EC" id="3.4.19.12" evidence="3"/>
<gene>
    <name evidence="11" type="ORF">TSIB3V08_LOCUS6295</name>
</gene>
<feature type="domain" description="USP" evidence="10">
    <location>
        <begin position="1522"/>
        <end position="1876"/>
    </location>
</feature>
<evidence type="ECO:0000256" key="7">
    <source>
        <dbReference type="ARBA" id="ARBA00022801"/>
    </source>
</evidence>